<feature type="domain" description="7(1) septoil knot" evidence="2">
    <location>
        <begin position="39"/>
        <end position="111"/>
    </location>
</feature>
<protein>
    <recommendedName>
        <fullName evidence="2">7(1) septoil knot domain-containing protein</fullName>
    </recommendedName>
</protein>
<organism evidence="3 4">
    <name type="scientific">Hyphococcus aureus</name>
    <dbReference type="NCBI Taxonomy" id="2666033"/>
    <lineage>
        <taxon>Bacteria</taxon>
        <taxon>Pseudomonadati</taxon>
        <taxon>Pseudomonadota</taxon>
        <taxon>Alphaproteobacteria</taxon>
        <taxon>Parvularculales</taxon>
        <taxon>Parvularculaceae</taxon>
        <taxon>Hyphococcus</taxon>
    </lineage>
</organism>
<evidence type="ECO:0000313" key="4">
    <source>
        <dbReference type="Proteomes" id="UP001596116"/>
    </source>
</evidence>
<keyword evidence="4" id="KW-1185">Reference proteome</keyword>
<proteinExistence type="predicted"/>
<accession>A0ABW1KZY7</accession>
<dbReference type="Pfam" id="PF19647">
    <property type="entry name" value="Septknot"/>
    <property type="match status" value="1"/>
</dbReference>
<sequence length="111" mass="12552">MRQTKKLRALTIVGLICFTQASRASEGLDKQACSFDGFPLFGDVQVVDSFPDIRVQIVTSFPDLKVETVESFPDDCGQWRFVDSFPDLKIQYVESFPDLKIQLVTSFPGWP</sequence>
<name>A0ABW1KZY7_9PROT</name>
<evidence type="ECO:0000256" key="1">
    <source>
        <dbReference type="SAM" id="SignalP"/>
    </source>
</evidence>
<feature type="chain" id="PRO_5045771448" description="7(1) septoil knot domain-containing protein" evidence="1">
    <location>
        <begin position="25"/>
        <end position="111"/>
    </location>
</feature>
<dbReference type="EMBL" id="JBHPON010000002">
    <property type="protein sequence ID" value="MFC6036278.1"/>
    <property type="molecule type" value="Genomic_DNA"/>
</dbReference>
<reference evidence="3 4" key="1">
    <citation type="submission" date="2024-09" db="EMBL/GenBank/DDBJ databases">
        <authorList>
            <person name="Zhang Z.-H."/>
        </authorList>
    </citation>
    <scope>NUCLEOTIDE SEQUENCE [LARGE SCALE GENOMIC DNA]</scope>
    <source>
        <strain evidence="3 4">HHTR114</strain>
    </source>
</reference>
<evidence type="ECO:0000259" key="2">
    <source>
        <dbReference type="Pfam" id="PF19647"/>
    </source>
</evidence>
<dbReference type="InterPro" id="IPR046148">
    <property type="entry name" value="Septknot"/>
</dbReference>
<gene>
    <name evidence="3" type="ORF">ACFMB1_12040</name>
</gene>
<dbReference type="Proteomes" id="UP001596116">
    <property type="component" value="Unassembled WGS sequence"/>
</dbReference>
<keyword evidence="1" id="KW-0732">Signal</keyword>
<evidence type="ECO:0000313" key="3">
    <source>
        <dbReference type="EMBL" id="MFC6036278.1"/>
    </source>
</evidence>
<dbReference type="RefSeq" id="WP_379882913.1">
    <property type="nucleotide sequence ID" value="NZ_JBHPON010000002.1"/>
</dbReference>
<comment type="caution">
    <text evidence="3">The sequence shown here is derived from an EMBL/GenBank/DDBJ whole genome shotgun (WGS) entry which is preliminary data.</text>
</comment>
<feature type="signal peptide" evidence="1">
    <location>
        <begin position="1"/>
        <end position="24"/>
    </location>
</feature>